<feature type="compositionally biased region" description="Polar residues" evidence="1">
    <location>
        <begin position="133"/>
        <end position="149"/>
    </location>
</feature>
<dbReference type="GeneID" id="63780413"/>
<feature type="region of interest" description="Disordered" evidence="1">
    <location>
        <begin position="86"/>
        <end position="149"/>
    </location>
</feature>
<keyword evidence="3" id="KW-1185">Reference proteome</keyword>
<evidence type="ECO:0000313" key="2">
    <source>
        <dbReference type="EMBL" id="ORY60771.1"/>
    </source>
</evidence>
<reference evidence="2 3" key="1">
    <citation type="submission" date="2016-07" db="EMBL/GenBank/DDBJ databases">
        <title>Pervasive Adenine N6-methylation of Active Genes in Fungi.</title>
        <authorList>
            <consortium name="DOE Joint Genome Institute"/>
            <person name="Mondo S.J."/>
            <person name="Dannebaum R.O."/>
            <person name="Kuo R.C."/>
            <person name="Labutti K."/>
            <person name="Haridas S."/>
            <person name="Kuo A."/>
            <person name="Salamov A."/>
            <person name="Ahrendt S.R."/>
            <person name="Lipzen A."/>
            <person name="Sullivan W."/>
            <person name="Andreopoulos W.B."/>
            <person name="Clum A."/>
            <person name="Lindquist E."/>
            <person name="Daum C."/>
            <person name="Ramamoorthy G.K."/>
            <person name="Gryganskyi A."/>
            <person name="Culley D."/>
            <person name="Magnuson J.K."/>
            <person name="James T.Y."/>
            <person name="O'Malley M.A."/>
            <person name="Stajich J.E."/>
            <person name="Spatafora J.W."/>
            <person name="Visel A."/>
            <person name="Grigoriev I.V."/>
        </authorList>
    </citation>
    <scope>NUCLEOTIDE SEQUENCE [LARGE SCALE GENOMIC DNA]</scope>
    <source>
        <strain evidence="2 3">CBS 129021</strain>
    </source>
</reference>
<dbReference type="RefSeq" id="XP_040712998.1">
    <property type="nucleotide sequence ID" value="XM_040864201.1"/>
</dbReference>
<sequence length="149" mass="16697">MMSKQLHFEVLEQHEAPLSPQTFVHQGQTGIQIRIAQPGNLFRVLLIDWRNLAIGRPSITPRLDGLRAKPIPTFVEAGMTFEFEFGGDVANPSDSRRSESNRLRPVAENAKSMLKMIPRSGMEREPRGAKTPTLANGRTPNLRTSNLPR</sequence>
<accession>A0A1Y2DNC9</accession>
<proteinExistence type="predicted"/>
<dbReference type="InParanoid" id="A0A1Y2DNC9"/>
<comment type="caution">
    <text evidence="2">The sequence shown here is derived from an EMBL/GenBank/DDBJ whole genome shotgun (WGS) entry which is preliminary data.</text>
</comment>
<organism evidence="2 3">
    <name type="scientific">Pseudomassariella vexata</name>
    <dbReference type="NCBI Taxonomy" id="1141098"/>
    <lineage>
        <taxon>Eukaryota</taxon>
        <taxon>Fungi</taxon>
        <taxon>Dikarya</taxon>
        <taxon>Ascomycota</taxon>
        <taxon>Pezizomycotina</taxon>
        <taxon>Sordariomycetes</taxon>
        <taxon>Xylariomycetidae</taxon>
        <taxon>Amphisphaeriales</taxon>
        <taxon>Pseudomassariaceae</taxon>
        <taxon>Pseudomassariella</taxon>
    </lineage>
</organism>
<evidence type="ECO:0000313" key="3">
    <source>
        <dbReference type="Proteomes" id="UP000193689"/>
    </source>
</evidence>
<dbReference type="Proteomes" id="UP000193689">
    <property type="component" value="Unassembled WGS sequence"/>
</dbReference>
<evidence type="ECO:0000256" key="1">
    <source>
        <dbReference type="SAM" id="MobiDB-lite"/>
    </source>
</evidence>
<dbReference type="EMBL" id="MCFJ01000011">
    <property type="protein sequence ID" value="ORY60771.1"/>
    <property type="molecule type" value="Genomic_DNA"/>
</dbReference>
<gene>
    <name evidence="2" type="ORF">BCR38DRAFT_487830</name>
</gene>
<name>A0A1Y2DNC9_9PEZI</name>
<dbReference type="AlphaFoldDB" id="A0A1Y2DNC9"/>
<protein>
    <submittedName>
        <fullName evidence="2">Uncharacterized protein</fullName>
    </submittedName>
</protein>